<keyword evidence="10 12" id="KW-0594">Phospholipid biosynthesis</keyword>
<feature type="transmembrane region" description="Helical" evidence="12">
    <location>
        <begin position="372"/>
        <end position="394"/>
    </location>
</feature>
<evidence type="ECO:0000256" key="9">
    <source>
        <dbReference type="ARBA" id="ARBA00023136"/>
    </source>
</evidence>
<evidence type="ECO:0000256" key="8">
    <source>
        <dbReference type="ARBA" id="ARBA00023098"/>
    </source>
</evidence>
<evidence type="ECO:0000256" key="6">
    <source>
        <dbReference type="ARBA" id="ARBA00022824"/>
    </source>
</evidence>
<keyword evidence="8 12" id="KW-0443">Lipid metabolism</keyword>
<feature type="transmembrane region" description="Helical" evidence="12">
    <location>
        <begin position="143"/>
        <end position="164"/>
    </location>
</feature>
<dbReference type="Pfam" id="PF03034">
    <property type="entry name" value="PSS"/>
    <property type="match status" value="2"/>
</dbReference>
<comment type="subcellular location">
    <subcellularLocation>
        <location evidence="1 12">Endoplasmic reticulum membrane</location>
        <topology evidence="1 12">Multi-pass membrane protein</topology>
    </subcellularLocation>
</comment>
<evidence type="ECO:0000256" key="1">
    <source>
        <dbReference type="ARBA" id="ARBA00004477"/>
    </source>
</evidence>
<dbReference type="PANTHER" id="PTHR15362">
    <property type="entry name" value="PHOSPHATIDYLINOSITOL SYNTHASE"/>
    <property type="match status" value="1"/>
</dbReference>
<proteinExistence type="inferred from homology"/>
<dbReference type="EMBL" id="JABTTQ020002724">
    <property type="protein sequence ID" value="KAK6122310.1"/>
    <property type="molecule type" value="Genomic_DNA"/>
</dbReference>
<evidence type="ECO:0000256" key="7">
    <source>
        <dbReference type="ARBA" id="ARBA00022989"/>
    </source>
</evidence>
<evidence type="ECO:0000256" key="11">
    <source>
        <dbReference type="ARBA" id="ARBA00023264"/>
    </source>
</evidence>
<protein>
    <recommendedName>
        <fullName evidence="12">CDP-diacylglycerol--serine O-phosphatidyltransferase</fullName>
        <ecNumber evidence="12">2.7.8.8</ecNumber>
    </recommendedName>
    <alternativeName>
        <fullName evidence="12">Phosphatidylserine synthase</fullName>
    </alternativeName>
</protein>
<keyword evidence="14" id="KW-1185">Reference proteome</keyword>
<evidence type="ECO:0000256" key="5">
    <source>
        <dbReference type="ARBA" id="ARBA00022692"/>
    </source>
</evidence>
<feature type="transmembrane region" description="Helical" evidence="12">
    <location>
        <begin position="341"/>
        <end position="360"/>
    </location>
</feature>
<keyword evidence="3 12" id="KW-0444">Lipid biosynthesis</keyword>
<feature type="transmembrane region" description="Helical" evidence="12">
    <location>
        <begin position="262"/>
        <end position="283"/>
    </location>
</feature>
<keyword evidence="5 12" id="KW-0812">Transmembrane</keyword>
<comment type="caution">
    <text evidence="12">Lacks conserved residue(s) required for the propagation of feature annotation.</text>
</comment>
<keyword evidence="9 12" id="KW-0472">Membrane</keyword>
<accession>A0ABR0UK24</accession>
<comment type="function">
    <text evidence="12">Catalyzes a base-exchange reaction in which the polar head group of phosphatidylethanolamine (PE) is replaced by L-serine.</text>
</comment>
<keyword evidence="6 12" id="KW-0256">Endoplasmic reticulum</keyword>
<dbReference type="PANTHER" id="PTHR15362:SF7">
    <property type="entry name" value="PHOSPHATIDYLSERINE SYNTHASE 2"/>
    <property type="match status" value="1"/>
</dbReference>
<evidence type="ECO:0000256" key="2">
    <source>
        <dbReference type="ARBA" id="ARBA00005189"/>
    </source>
</evidence>
<comment type="catalytic activity">
    <reaction evidence="12">
        <text>a CDP-1,2-diacyl-sn-glycerol + L-serine = a 1,2-diacyl-sn-glycero-3-phospho-L-serine + CMP + H(+)</text>
        <dbReference type="Rhea" id="RHEA:16913"/>
        <dbReference type="ChEBI" id="CHEBI:15378"/>
        <dbReference type="ChEBI" id="CHEBI:33384"/>
        <dbReference type="ChEBI" id="CHEBI:57262"/>
        <dbReference type="ChEBI" id="CHEBI:58332"/>
        <dbReference type="ChEBI" id="CHEBI:60377"/>
        <dbReference type="EC" id="2.7.8.8"/>
    </reaction>
</comment>
<evidence type="ECO:0000313" key="14">
    <source>
        <dbReference type="Proteomes" id="UP001318860"/>
    </source>
</evidence>
<feature type="transmembrane region" description="Helical" evidence="12">
    <location>
        <begin position="406"/>
        <end position="426"/>
    </location>
</feature>
<comment type="pathway">
    <text evidence="12">Phospholipid metabolism; phosphatidylethanolamine biosynthesis; phosphatidylethanolamine from CDP-diacylglycerol: step 1/2.</text>
</comment>
<organism evidence="13 14">
    <name type="scientific">Rehmannia glutinosa</name>
    <name type="common">Chinese foxglove</name>
    <dbReference type="NCBI Taxonomy" id="99300"/>
    <lineage>
        <taxon>Eukaryota</taxon>
        <taxon>Viridiplantae</taxon>
        <taxon>Streptophyta</taxon>
        <taxon>Embryophyta</taxon>
        <taxon>Tracheophyta</taxon>
        <taxon>Spermatophyta</taxon>
        <taxon>Magnoliopsida</taxon>
        <taxon>eudicotyledons</taxon>
        <taxon>Gunneridae</taxon>
        <taxon>Pentapetalae</taxon>
        <taxon>asterids</taxon>
        <taxon>lamiids</taxon>
        <taxon>Lamiales</taxon>
        <taxon>Orobanchaceae</taxon>
        <taxon>Rehmannieae</taxon>
        <taxon>Rehmannia</taxon>
    </lineage>
</organism>
<dbReference type="Proteomes" id="UP001318860">
    <property type="component" value="Unassembled WGS sequence"/>
</dbReference>
<evidence type="ECO:0000313" key="13">
    <source>
        <dbReference type="EMBL" id="KAK6122310.1"/>
    </source>
</evidence>
<keyword evidence="11 12" id="KW-1208">Phospholipid metabolism</keyword>
<keyword evidence="4 12" id="KW-0808">Transferase</keyword>
<comment type="similarity">
    <text evidence="12">Belongs to the CDP-alcohol phosphatidyltransferase class-I family.</text>
</comment>
<keyword evidence="7 12" id="KW-1133">Transmembrane helix</keyword>
<gene>
    <name evidence="13" type="ORF">DH2020_043930</name>
</gene>
<reference evidence="13 14" key="1">
    <citation type="journal article" date="2021" name="Comput. Struct. Biotechnol. J.">
        <title>De novo genome assembly of the potent medicinal plant Rehmannia glutinosa using nanopore technology.</title>
        <authorList>
            <person name="Ma L."/>
            <person name="Dong C."/>
            <person name="Song C."/>
            <person name="Wang X."/>
            <person name="Zheng X."/>
            <person name="Niu Y."/>
            <person name="Chen S."/>
            <person name="Feng W."/>
        </authorList>
    </citation>
    <scope>NUCLEOTIDE SEQUENCE [LARGE SCALE GENOMIC DNA]</scope>
    <source>
        <strain evidence="13">DH-2019</strain>
    </source>
</reference>
<dbReference type="InterPro" id="IPR004277">
    <property type="entry name" value="PSS"/>
</dbReference>
<evidence type="ECO:0000256" key="12">
    <source>
        <dbReference type="RuleBase" id="RU368094"/>
    </source>
</evidence>
<dbReference type="EC" id="2.7.8.8" evidence="12"/>
<evidence type="ECO:0000256" key="10">
    <source>
        <dbReference type="ARBA" id="ARBA00023209"/>
    </source>
</evidence>
<comment type="caution">
    <text evidence="13">The sequence shown here is derived from an EMBL/GenBank/DDBJ whole genome shotgun (WGS) entry which is preliminary data.</text>
</comment>
<feature type="transmembrane region" description="Helical" evidence="12">
    <location>
        <begin position="78"/>
        <end position="96"/>
    </location>
</feature>
<evidence type="ECO:0000256" key="4">
    <source>
        <dbReference type="ARBA" id="ARBA00022679"/>
    </source>
</evidence>
<sequence>MELNGHRRARRKDLVAYQNGDLSTSRSEDELDPWTAWAYKPRTITLLLIGACFLVWASGALDPERSSETDLVTSVKRGIWAMIAVFLAYCLLQAPSTWQMMASLKLQTLKNVVFDQFAEMVSFICSKEVEIILKCVLIRPHPAIWRLVHGMAVIYLVALTFLLFQKRDDAREFMRFLHPDLGVELPERSYGADCRIYVPENPTSRFKNVYETLFDEFVLAHILGWWGKAIMIRNQPLLWVLSIGFELMELTFRHMLPNFNECWWDSIILDILICNWFGIWAGMRTVRYFDGKTYEWVGISRQPNIMGKVKRTLGQFTPARWDKDEWHPFLGPFDLFKNPLIVYRLVLWWLIAIPTIREYNSYLQDRKPVKKVGAFCWLSLAICIVELLICIKFGHGLFPNSMPQWLVIFWTSVGIGLVIFLGAWSWQLHRSMKRKRQ</sequence>
<comment type="pathway">
    <text evidence="2">Lipid metabolism.</text>
</comment>
<evidence type="ECO:0000256" key="3">
    <source>
        <dbReference type="ARBA" id="ARBA00022516"/>
    </source>
</evidence>
<name>A0ABR0UK24_REHGL</name>